<dbReference type="Pfam" id="PF01981">
    <property type="entry name" value="PTH2"/>
    <property type="match status" value="1"/>
</dbReference>
<reference evidence="1" key="1">
    <citation type="submission" date="2021-06" db="EMBL/GenBank/DDBJ databases">
        <authorList>
            <person name="Criscuolo A."/>
        </authorList>
    </citation>
    <scope>NUCLEOTIDE SEQUENCE</scope>
    <source>
        <strain evidence="1">CIP111600</strain>
    </source>
</reference>
<name>A0A916NS27_9BACL</name>
<dbReference type="AlphaFoldDB" id="A0A916NS27"/>
<keyword evidence="2" id="KW-1185">Reference proteome</keyword>
<dbReference type="GO" id="GO:0004045">
    <property type="term" value="F:peptidyl-tRNA hydrolase activity"/>
    <property type="evidence" value="ECO:0007669"/>
    <property type="project" value="InterPro"/>
</dbReference>
<organism evidence="1 2">
    <name type="scientific">Paenibacillus solanacearum</name>
    <dbReference type="NCBI Taxonomy" id="2048548"/>
    <lineage>
        <taxon>Bacteria</taxon>
        <taxon>Bacillati</taxon>
        <taxon>Bacillota</taxon>
        <taxon>Bacilli</taxon>
        <taxon>Bacillales</taxon>
        <taxon>Paenibacillaceae</taxon>
        <taxon>Paenibacillus</taxon>
    </lineage>
</organism>
<dbReference type="GO" id="GO:0005829">
    <property type="term" value="C:cytosol"/>
    <property type="evidence" value="ECO:0007669"/>
    <property type="project" value="TreeGrafter"/>
</dbReference>
<dbReference type="RefSeq" id="WP_218096026.1">
    <property type="nucleotide sequence ID" value="NZ_CAJVAS010000062.1"/>
</dbReference>
<dbReference type="Proteomes" id="UP000693672">
    <property type="component" value="Unassembled WGS sequence"/>
</dbReference>
<evidence type="ECO:0000313" key="2">
    <source>
        <dbReference type="Proteomes" id="UP000693672"/>
    </source>
</evidence>
<sequence>MSSADIDLVQYFIVNDELRMSPGKIAAQVAHAATTMTLHILLNSKQEHALFQDWLQSGQKKIVLKGSEQQLHQLTENGFLSIRDAGHTEVPSGSLTVVVLPPMAKNDARKFTSELQLL</sequence>
<protein>
    <recommendedName>
        <fullName evidence="3">Aminoacyl-tRNA hydrolase</fullName>
    </recommendedName>
</protein>
<dbReference type="PANTHER" id="PTHR12649:SF11">
    <property type="entry name" value="PEPTIDYL-TRNA HYDROLASE 2, MITOCHONDRIAL"/>
    <property type="match status" value="1"/>
</dbReference>
<accession>A0A916NS27</accession>
<comment type="caution">
    <text evidence="1">The sequence shown here is derived from an EMBL/GenBank/DDBJ whole genome shotgun (WGS) entry which is preliminary data.</text>
</comment>
<dbReference type="InterPro" id="IPR002833">
    <property type="entry name" value="PTH2"/>
</dbReference>
<evidence type="ECO:0008006" key="3">
    <source>
        <dbReference type="Google" id="ProtNLM"/>
    </source>
</evidence>
<dbReference type="PANTHER" id="PTHR12649">
    <property type="entry name" value="PEPTIDYL-TRNA HYDROLASE 2"/>
    <property type="match status" value="1"/>
</dbReference>
<dbReference type="EMBL" id="CAJVAS010000062">
    <property type="protein sequence ID" value="CAG7651673.1"/>
    <property type="molecule type" value="Genomic_DNA"/>
</dbReference>
<evidence type="ECO:0000313" key="1">
    <source>
        <dbReference type="EMBL" id="CAG7651673.1"/>
    </source>
</evidence>
<gene>
    <name evidence="1" type="ORF">PAESOLCIP111_06366</name>
</gene>
<proteinExistence type="predicted"/>